<name>A0AAV7IG66_COTGL</name>
<reference evidence="2 3" key="1">
    <citation type="journal article" date="2021" name="J. Hered.">
        <title>A chromosome-level genome assembly of the parasitoid wasp, Cotesia glomerata (Hymenoptera: Braconidae).</title>
        <authorList>
            <person name="Pinto B.J."/>
            <person name="Weis J.J."/>
            <person name="Gamble T."/>
            <person name="Ode P.J."/>
            <person name="Paul R."/>
            <person name="Zaspel J.M."/>
        </authorList>
    </citation>
    <scope>NUCLEOTIDE SEQUENCE [LARGE SCALE GENOMIC DNA]</scope>
    <source>
        <strain evidence="2">CgM1</strain>
    </source>
</reference>
<evidence type="ECO:0000256" key="1">
    <source>
        <dbReference type="SAM" id="MobiDB-lite"/>
    </source>
</evidence>
<feature type="compositionally biased region" description="Low complexity" evidence="1">
    <location>
        <begin position="54"/>
        <end position="66"/>
    </location>
</feature>
<feature type="region of interest" description="Disordered" evidence="1">
    <location>
        <begin position="51"/>
        <end position="79"/>
    </location>
</feature>
<feature type="compositionally biased region" description="Basic and acidic residues" evidence="1">
    <location>
        <begin position="68"/>
        <end position="77"/>
    </location>
</feature>
<keyword evidence="3" id="KW-1185">Reference proteome</keyword>
<accession>A0AAV7IG66</accession>
<gene>
    <name evidence="2" type="ORF">KQX54_005432</name>
</gene>
<sequence>MAITHSSCPSIHSDRKPVNDSEISGQYFGCVYSPNTPVPTESKECIRLNVKPRSSSSWQSQIISVSKKTGEQKEQKSKSVNSSMPIVSFTALDIQSNYIIYFGCTDNQDQWWIEYYARTLELCSKYRYRLDEEMQKYNLTFIPLVNINHDNCD</sequence>
<dbReference type="EMBL" id="JAHXZJ010001492">
    <property type="protein sequence ID" value="KAH0552093.1"/>
    <property type="molecule type" value="Genomic_DNA"/>
</dbReference>
<evidence type="ECO:0000313" key="2">
    <source>
        <dbReference type="EMBL" id="KAH0552093.1"/>
    </source>
</evidence>
<dbReference type="AlphaFoldDB" id="A0AAV7IG66"/>
<evidence type="ECO:0000313" key="3">
    <source>
        <dbReference type="Proteomes" id="UP000826195"/>
    </source>
</evidence>
<proteinExistence type="predicted"/>
<dbReference type="Proteomes" id="UP000826195">
    <property type="component" value="Unassembled WGS sequence"/>
</dbReference>
<organism evidence="2 3">
    <name type="scientific">Cotesia glomerata</name>
    <name type="common">Lepidopteran parasitic wasp</name>
    <name type="synonym">Apanteles glomeratus</name>
    <dbReference type="NCBI Taxonomy" id="32391"/>
    <lineage>
        <taxon>Eukaryota</taxon>
        <taxon>Metazoa</taxon>
        <taxon>Ecdysozoa</taxon>
        <taxon>Arthropoda</taxon>
        <taxon>Hexapoda</taxon>
        <taxon>Insecta</taxon>
        <taxon>Pterygota</taxon>
        <taxon>Neoptera</taxon>
        <taxon>Endopterygota</taxon>
        <taxon>Hymenoptera</taxon>
        <taxon>Apocrita</taxon>
        <taxon>Ichneumonoidea</taxon>
        <taxon>Braconidae</taxon>
        <taxon>Microgastrinae</taxon>
        <taxon>Cotesia</taxon>
    </lineage>
</organism>
<comment type="caution">
    <text evidence="2">The sequence shown here is derived from an EMBL/GenBank/DDBJ whole genome shotgun (WGS) entry which is preliminary data.</text>
</comment>
<protein>
    <submittedName>
        <fullName evidence="2">Uncharacterized protein</fullName>
    </submittedName>
</protein>